<evidence type="ECO:0000313" key="2">
    <source>
        <dbReference type="EMBL" id="RST95128.1"/>
    </source>
</evidence>
<name>A0A429ZN76_9ENTE</name>
<organism evidence="2 3">
    <name type="scientific">Vagococcus vulneris</name>
    <dbReference type="NCBI Taxonomy" id="1977869"/>
    <lineage>
        <taxon>Bacteria</taxon>
        <taxon>Bacillati</taxon>
        <taxon>Bacillota</taxon>
        <taxon>Bacilli</taxon>
        <taxon>Lactobacillales</taxon>
        <taxon>Enterococcaceae</taxon>
        <taxon>Vagococcus</taxon>
    </lineage>
</organism>
<keyword evidence="3" id="KW-1185">Reference proteome</keyword>
<dbReference type="OrthoDB" id="2199560at2"/>
<dbReference type="Proteomes" id="UP000287857">
    <property type="component" value="Unassembled WGS sequence"/>
</dbReference>
<comment type="caution">
    <text evidence="2">The sequence shown here is derived from an EMBL/GenBank/DDBJ whole genome shotgun (WGS) entry which is preliminary data.</text>
</comment>
<evidence type="ECO:0000256" key="1">
    <source>
        <dbReference type="SAM" id="Coils"/>
    </source>
</evidence>
<dbReference type="EMBL" id="NGJS01000035">
    <property type="protein sequence ID" value="RST95128.1"/>
    <property type="molecule type" value="Genomic_DNA"/>
</dbReference>
<dbReference type="AlphaFoldDB" id="A0A429ZN76"/>
<evidence type="ECO:0000313" key="3">
    <source>
        <dbReference type="Proteomes" id="UP000287857"/>
    </source>
</evidence>
<accession>A0A429ZN76</accession>
<reference evidence="2 3" key="1">
    <citation type="submission" date="2017-05" db="EMBL/GenBank/DDBJ databases">
        <title>Vagococcus spp. assemblies.</title>
        <authorList>
            <person name="Gulvik C.A."/>
        </authorList>
    </citation>
    <scope>NUCLEOTIDE SEQUENCE [LARGE SCALE GENOMIC DNA]</scope>
    <source>
        <strain evidence="2 3">SS1995</strain>
    </source>
</reference>
<sequence length="140" mass="16390">MKSIKEMADTLNVSKMTVSRYIKSIGATEAAQDGQTLLYDDAVVTLVMKGLSKDKDQNTETNDVAVDFKAQYIKSLEDSNHFLQKEVEDKNKQLMSKDEQIDSLQTILNQQQQLLLYEQQKNTKLLEENIENKRWWQWWK</sequence>
<feature type="coiled-coil region" evidence="1">
    <location>
        <begin position="73"/>
        <end position="100"/>
    </location>
</feature>
<protein>
    <submittedName>
        <fullName evidence="2">Uncharacterized protein</fullName>
    </submittedName>
</protein>
<gene>
    <name evidence="2" type="ORF">CBF37_11515</name>
</gene>
<keyword evidence="1" id="KW-0175">Coiled coil</keyword>
<proteinExistence type="predicted"/>
<dbReference type="RefSeq" id="WP_125984876.1">
    <property type="nucleotide sequence ID" value="NZ_NGJS01000035.1"/>
</dbReference>